<dbReference type="Proteomes" id="UP000750334">
    <property type="component" value="Unassembled WGS sequence"/>
</dbReference>
<name>A0A9P7BB24_MAUEX</name>
<dbReference type="PANTHER" id="PTHR23308">
    <property type="entry name" value="NUCLEAR INHIBITOR OF PROTEIN PHOSPHATASE-1"/>
    <property type="match status" value="1"/>
</dbReference>
<keyword evidence="3" id="KW-1185">Reference proteome</keyword>
<evidence type="ECO:0000313" key="3">
    <source>
        <dbReference type="Proteomes" id="UP000750334"/>
    </source>
</evidence>
<reference evidence="2 3" key="1">
    <citation type="submission" date="2020-11" db="EMBL/GenBank/DDBJ databases">
        <title>Kefir isolates.</title>
        <authorList>
            <person name="Marcisauskas S."/>
            <person name="Kim Y."/>
            <person name="Blasche S."/>
        </authorList>
    </citation>
    <scope>NUCLEOTIDE SEQUENCE [LARGE SCALE GENOMIC DNA]</scope>
    <source>
        <strain evidence="2 3">OG2</strain>
    </source>
</reference>
<dbReference type="SUPFAM" id="SSF49879">
    <property type="entry name" value="SMAD/FHA domain"/>
    <property type="match status" value="1"/>
</dbReference>
<sequence length="207" mass="23997">MKRYSRSQNSRYEQIKRSKAEFKILPVFESSGILEADSNNNKGEPLKHVAPTNAISPEQYWDKIKLPISKRPIIKAILYKKGIKEPLKEFNLDLKNHYIIGRQLRTKNTSQKDDEFEINNSENEEVVLSDIGIPDPGCSKEHCVIQFREKDNKLIPYIMDLNSSNGTTLNGILIPRARYIELRNEDVILFSEFDSDSDYELLFMDVN</sequence>
<dbReference type="EMBL" id="PUHR01000089">
    <property type="protein sequence ID" value="KAG0667868.1"/>
    <property type="molecule type" value="Genomic_DNA"/>
</dbReference>
<gene>
    <name evidence="2" type="ORF">C6P45_005282</name>
</gene>
<dbReference type="OrthoDB" id="444265at2759"/>
<comment type="caution">
    <text evidence="2">The sequence shown here is derived from an EMBL/GenBank/DDBJ whole genome shotgun (WGS) entry which is preliminary data.</text>
</comment>
<dbReference type="PROSITE" id="PS50006">
    <property type="entry name" value="FHA_DOMAIN"/>
    <property type="match status" value="1"/>
</dbReference>
<dbReference type="AlphaFoldDB" id="A0A9P7BB24"/>
<evidence type="ECO:0000313" key="2">
    <source>
        <dbReference type="EMBL" id="KAG0667868.1"/>
    </source>
</evidence>
<feature type="domain" description="FHA" evidence="1">
    <location>
        <begin position="98"/>
        <end position="174"/>
    </location>
</feature>
<dbReference type="Gene3D" id="2.60.200.20">
    <property type="match status" value="1"/>
</dbReference>
<organism evidence="2 3">
    <name type="scientific">Maudiozyma exigua</name>
    <name type="common">Yeast</name>
    <name type="synonym">Kazachstania exigua</name>
    <dbReference type="NCBI Taxonomy" id="34358"/>
    <lineage>
        <taxon>Eukaryota</taxon>
        <taxon>Fungi</taxon>
        <taxon>Dikarya</taxon>
        <taxon>Ascomycota</taxon>
        <taxon>Saccharomycotina</taxon>
        <taxon>Saccharomycetes</taxon>
        <taxon>Saccharomycetales</taxon>
        <taxon>Saccharomycetaceae</taxon>
        <taxon>Maudiozyma</taxon>
    </lineage>
</organism>
<dbReference type="Pfam" id="PF00498">
    <property type="entry name" value="FHA"/>
    <property type="match status" value="1"/>
</dbReference>
<evidence type="ECO:0000259" key="1">
    <source>
        <dbReference type="PROSITE" id="PS50006"/>
    </source>
</evidence>
<dbReference type="InterPro" id="IPR008984">
    <property type="entry name" value="SMAD_FHA_dom_sf"/>
</dbReference>
<protein>
    <recommendedName>
        <fullName evidence="1">FHA domain-containing protein</fullName>
    </recommendedName>
</protein>
<dbReference type="SMART" id="SM00240">
    <property type="entry name" value="FHA"/>
    <property type="match status" value="1"/>
</dbReference>
<dbReference type="InterPro" id="IPR050923">
    <property type="entry name" value="Cell_Proc_Reg/RNA_Proc"/>
</dbReference>
<proteinExistence type="predicted"/>
<accession>A0A9P7BB24</accession>
<dbReference type="InterPro" id="IPR000253">
    <property type="entry name" value="FHA_dom"/>
</dbReference>